<evidence type="ECO:0000313" key="1">
    <source>
        <dbReference type="EMBL" id="QCO00160.1"/>
    </source>
</evidence>
<dbReference type="RefSeq" id="WP_137118871.1">
    <property type="nucleotide sequence ID" value="NZ_CP032326.1"/>
</dbReference>
<dbReference type="EMBL" id="CP032326">
    <property type="protein sequence ID" value="QCO00160.1"/>
    <property type="molecule type" value="Genomic_DNA"/>
</dbReference>
<dbReference type="AlphaFoldDB" id="A0A4D8PZZ8"/>
<accession>A0A4D8PZZ8</accession>
<organism evidence="1 2">
    <name type="scientific">Azospirillum argentinense</name>
    <dbReference type="NCBI Taxonomy" id="2970906"/>
    <lineage>
        <taxon>Bacteria</taxon>
        <taxon>Pseudomonadati</taxon>
        <taxon>Pseudomonadota</taxon>
        <taxon>Alphaproteobacteria</taxon>
        <taxon>Rhodospirillales</taxon>
        <taxon>Azospirillaceae</taxon>
        <taxon>Azospirillum</taxon>
    </lineage>
</organism>
<sequence>MFDAYGRVDAVWLRLRGACRIAPLSRSWDSPDRWLRGMGLDPARLSPSDAECACIAMERELQRLRWPPQVPPEAL</sequence>
<evidence type="ECO:0000313" key="2">
    <source>
        <dbReference type="Proteomes" id="UP000298595"/>
    </source>
</evidence>
<gene>
    <name evidence="1" type="ORF">D3093_33440</name>
</gene>
<keyword evidence="1" id="KW-0614">Plasmid</keyword>
<geneLocation type="plasmid" evidence="1 2">
    <name>p5</name>
</geneLocation>
<name>A0A4D8PZZ8_9PROT</name>
<dbReference type="KEGG" id="aare:D3093_33440"/>
<dbReference type="Proteomes" id="UP000298595">
    <property type="component" value="Plasmid p5"/>
</dbReference>
<proteinExistence type="predicted"/>
<reference evidence="1 2" key="1">
    <citation type="submission" date="2018-09" db="EMBL/GenBank/DDBJ databases">
        <title>Whole genome based analysis of evolution and adaptive divergence in Indian and Brazilian strains of Azospirillum brasilense.</title>
        <authorList>
            <person name="Singh C."/>
            <person name="Tripathi A.K."/>
        </authorList>
    </citation>
    <scope>NUCLEOTIDE SEQUENCE [LARGE SCALE GENOMIC DNA]</scope>
    <source>
        <strain evidence="1 2">MTCC4035</strain>
        <plasmid evidence="1 2">p5</plasmid>
    </source>
</reference>
<protein>
    <submittedName>
        <fullName evidence="1">Uncharacterized protein</fullName>
    </submittedName>
</protein>